<accession>A0A1H7DT36</accession>
<sequence length="77" mass="8952">MLRPVLVRNAVAHAPVAQRQFLLNTSLREVSKSHDSVAKAVRAELLAGLNWNSRLNVRLYYVWLWPLNVIKPIRRKH</sequence>
<name>A0A1H7DT36_9BURK</name>
<dbReference type="OrthoDB" id="9007827at2"/>
<dbReference type="RefSeq" id="WP_090871672.1">
    <property type="nucleotide sequence ID" value="NZ_FNYE01000031.1"/>
</dbReference>
<dbReference type="EMBL" id="FNYE01000031">
    <property type="protein sequence ID" value="SEK02470.1"/>
    <property type="molecule type" value="Genomic_DNA"/>
</dbReference>
<dbReference type="STRING" id="667676.SAMN05192539_103172"/>
<reference evidence="2" key="1">
    <citation type="submission" date="2016-10" db="EMBL/GenBank/DDBJ databases">
        <authorList>
            <person name="Varghese N."/>
            <person name="Submissions S."/>
        </authorList>
    </citation>
    <scope>NUCLEOTIDE SEQUENCE [LARGE SCALE GENOMIC DNA]</scope>
    <source>
        <strain evidence="2">LMG 26031</strain>
    </source>
</reference>
<protein>
    <submittedName>
        <fullName evidence="1">Uncharacterized protein</fullName>
    </submittedName>
</protein>
<dbReference type="Proteomes" id="UP000198866">
    <property type="component" value="Unassembled WGS sequence"/>
</dbReference>
<evidence type="ECO:0000313" key="1">
    <source>
        <dbReference type="EMBL" id="SEK02470.1"/>
    </source>
</evidence>
<organism evidence="1 2">
    <name type="scientific">Paraburkholderia diazotrophica</name>
    <dbReference type="NCBI Taxonomy" id="667676"/>
    <lineage>
        <taxon>Bacteria</taxon>
        <taxon>Pseudomonadati</taxon>
        <taxon>Pseudomonadota</taxon>
        <taxon>Betaproteobacteria</taxon>
        <taxon>Burkholderiales</taxon>
        <taxon>Burkholderiaceae</taxon>
        <taxon>Paraburkholderia</taxon>
    </lineage>
</organism>
<keyword evidence="2" id="KW-1185">Reference proteome</keyword>
<evidence type="ECO:0000313" key="2">
    <source>
        <dbReference type="Proteomes" id="UP000198866"/>
    </source>
</evidence>
<dbReference type="AlphaFoldDB" id="A0A1H7DT36"/>
<proteinExistence type="predicted"/>
<gene>
    <name evidence="1" type="ORF">SAMN05192539_103172</name>
</gene>